<evidence type="ECO:0000313" key="5">
    <source>
        <dbReference type="EMBL" id="KAK3093884.1"/>
    </source>
</evidence>
<feature type="compositionally biased region" description="Acidic residues" evidence="4">
    <location>
        <begin position="297"/>
        <end position="333"/>
    </location>
</feature>
<dbReference type="GO" id="GO:0005634">
    <property type="term" value="C:nucleus"/>
    <property type="evidence" value="ECO:0007669"/>
    <property type="project" value="UniProtKB-SubCell"/>
</dbReference>
<dbReference type="GO" id="GO:0033314">
    <property type="term" value="P:mitotic DNA replication checkpoint signaling"/>
    <property type="evidence" value="ECO:0007669"/>
    <property type="project" value="TreeGrafter"/>
</dbReference>
<dbReference type="InterPro" id="IPR024146">
    <property type="entry name" value="Claspin"/>
</dbReference>
<feature type="compositionally biased region" description="Acidic residues" evidence="4">
    <location>
        <begin position="794"/>
        <end position="809"/>
    </location>
</feature>
<feature type="compositionally biased region" description="Acidic residues" evidence="4">
    <location>
        <begin position="265"/>
        <end position="279"/>
    </location>
</feature>
<dbReference type="EMBL" id="VSWD01000009">
    <property type="protein sequence ID" value="KAK3093884.1"/>
    <property type="molecule type" value="Genomic_DNA"/>
</dbReference>
<dbReference type="GO" id="GO:0010997">
    <property type="term" value="F:anaphase-promoting complex binding"/>
    <property type="evidence" value="ECO:0007669"/>
    <property type="project" value="TreeGrafter"/>
</dbReference>
<feature type="compositionally biased region" description="Basic and acidic residues" evidence="4">
    <location>
        <begin position="634"/>
        <end position="643"/>
    </location>
</feature>
<feature type="region of interest" description="Disordered" evidence="4">
    <location>
        <begin position="928"/>
        <end position="979"/>
    </location>
</feature>
<feature type="compositionally biased region" description="Acidic residues" evidence="4">
    <location>
        <begin position="827"/>
        <end position="836"/>
    </location>
</feature>
<evidence type="ECO:0000256" key="4">
    <source>
        <dbReference type="SAM" id="MobiDB-lite"/>
    </source>
</evidence>
<comment type="caution">
    <text evidence="5">The sequence shown here is derived from an EMBL/GenBank/DDBJ whole genome shotgun (WGS) entry which is preliminary data.</text>
</comment>
<evidence type="ECO:0000256" key="1">
    <source>
        <dbReference type="ARBA" id="ARBA00004123"/>
    </source>
</evidence>
<feature type="region of interest" description="Disordered" evidence="4">
    <location>
        <begin position="787"/>
        <end position="839"/>
    </location>
</feature>
<comment type="subcellular location">
    <subcellularLocation>
        <location evidence="1">Nucleus</location>
    </subcellularLocation>
</comment>
<accession>A0AA88Y6N4</accession>
<feature type="compositionally biased region" description="Basic residues" evidence="4">
    <location>
        <begin position="183"/>
        <end position="192"/>
    </location>
</feature>
<protein>
    <recommendedName>
        <fullName evidence="7">Claspin</fullName>
    </recommendedName>
</protein>
<keyword evidence="6" id="KW-1185">Reference proteome</keyword>
<feature type="region of interest" description="Disordered" evidence="4">
    <location>
        <begin position="18"/>
        <end position="128"/>
    </location>
</feature>
<name>A0AA88Y6N4_PINIB</name>
<feature type="compositionally biased region" description="Basic residues" evidence="4">
    <location>
        <begin position="370"/>
        <end position="383"/>
    </location>
</feature>
<keyword evidence="2" id="KW-0597">Phosphoprotein</keyword>
<proteinExistence type="predicted"/>
<dbReference type="Proteomes" id="UP001186944">
    <property type="component" value="Unassembled WGS sequence"/>
</dbReference>
<organism evidence="5 6">
    <name type="scientific">Pinctada imbricata</name>
    <name type="common">Atlantic pearl-oyster</name>
    <name type="synonym">Pinctada martensii</name>
    <dbReference type="NCBI Taxonomy" id="66713"/>
    <lineage>
        <taxon>Eukaryota</taxon>
        <taxon>Metazoa</taxon>
        <taxon>Spiralia</taxon>
        <taxon>Lophotrochozoa</taxon>
        <taxon>Mollusca</taxon>
        <taxon>Bivalvia</taxon>
        <taxon>Autobranchia</taxon>
        <taxon>Pteriomorphia</taxon>
        <taxon>Pterioida</taxon>
        <taxon>Pterioidea</taxon>
        <taxon>Pteriidae</taxon>
        <taxon>Pinctada</taxon>
    </lineage>
</organism>
<feature type="compositionally biased region" description="Basic and acidic residues" evidence="4">
    <location>
        <begin position="241"/>
        <end position="264"/>
    </location>
</feature>
<evidence type="ECO:0008006" key="7">
    <source>
        <dbReference type="Google" id="ProtNLM"/>
    </source>
</evidence>
<dbReference type="AlphaFoldDB" id="A0AA88Y6N4"/>
<feature type="compositionally biased region" description="Polar residues" evidence="4">
    <location>
        <begin position="52"/>
        <end position="65"/>
    </location>
</feature>
<feature type="compositionally biased region" description="Basic and acidic residues" evidence="4">
    <location>
        <begin position="810"/>
        <end position="823"/>
    </location>
</feature>
<dbReference type="PANTHER" id="PTHR14396">
    <property type="entry name" value="CLASPIN"/>
    <property type="match status" value="1"/>
</dbReference>
<feature type="compositionally biased region" description="Basic and acidic residues" evidence="4">
    <location>
        <begin position="87"/>
        <end position="123"/>
    </location>
</feature>
<sequence>MQNCEMSKTTCKKCTKERDNLCEPTSSKTSDDNMEVQTEEQNVSKECEESESNTQSNIDSSTSAISKEMPVSEPYSALSDDEGETEMSNKKEGEISSAKNDGEHSQVENHKDNESVDTDKNNAENEGSLLRLKKSKLLANLPELSVPPMLSGGPDSFIDFDTDSSDMKYVKPGVNKLMDRFMKHSQKKKKHTPKDVDISIIEKEKSGEHEELKMKSFTYHPTEEDENSLSQLDAPGAKLTALKEKLKVSMKKRREEARKQRQDMYDLDNEEGGYSDGEDAEKILDDDAEMSDKSDTDVEDDDYDEQFEDYEEEGEEEEKENNPFADDEAEESDNDKVGDDREDDDDEMELRMQLSDDDDENEDSNIIAPKSKRLQLSAKKKCRALQISDDEDDSKEASRHASSKAQEEEEEAKEESASSRKEASRGKVEKEGTGMEFEGRRLSESMDNDEDDFIPFSKHLSSAQYPARRKSSSLVLPIENSQDLYGSTQSLAQLPLDTQKESQSFNFSLEESQSQMLDADGFLKVGSTAKKSNKPLNFGSCNIPDTQDNMDELLGLCSGRFAGEGGEKKAVKNLFGQGTQVTQDNMGELLGLCSGKFTDSVSQDEGSRGSGKKRKLSEDDDAESNLSLQLESDNEAKSTKDALSDDDEDDAQKDSEDEDPEEDDQNSRGADLQQKKFKGFTVGNKHGKIRKDFVEQEAELSGSEYDSDENLDLAEDEDVLEMEEGDKDAVGTEEELRNQVGRAHLKQVIDDDKKQLLRFQEMYLPDGDLHSEGGGRVRRFAWSGVDDNTMQDMFDNDSDAENQEEEEQDAAWRKDRFEREKFLQEQQENEPQDSEDSQFLKLGKVFLKRRDSDTGSNKKVPTPVQIPTVKATTKATGTLTSGLKLTTSRRGSFLSRDKNTLAKIAETTKAAVNPNGVKNSRNFVFQVISPDKDSDSQAMPAPKGTKIRKALKPRTDQPAAKKQRLEKDSFSQHSIFQHL</sequence>
<evidence type="ECO:0000256" key="3">
    <source>
        <dbReference type="ARBA" id="ARBA00023242"/>
    </source>
</evidence>
<keyword evidence="3" id="KW-0539">Nucleus</keyword>
<feature type="compositionally biased region" description="Acidic residues" evidence="4">
    <location>
        <begin position="644"/>
        <end position="664"/>
    </location>
</feature>
<feature type="compositionally biased region" description="Basic and acidic residues" evidence="4">
    <location>
        <begin position="193"/>
        <end position="214"/>
    </location>
</feature>
<gene>
    <name evidence="5" type="ORF">FSP39_021457</name>
</gene>
<evidence type="ECO:0000313" key="6">
    <source>
        <dbReference type="Proteomes" id="UP001186944"/>
    </source>
</evidence>
<feature type="compositionally biased region" description="Basic and acidic residues" evidence="4">
    <location>
        <begin position="280"/>
        <end position="296"/>
    </location>
</feature>
<dbReference type="GO" id="GO:0007095">
    <property type="term" value="P:mitotic G2 DNA damage checkpoint signaling"/>
    <property type="evidence" value="ECO:0007669"/>
    <property type="project" value="TreeGrafter"/>
</dbReference>
<feature type="region of interest" description="Disordered" evidence="4">
    <location>
        <begin position="596"/>
        <end position="679"/>
    </location>
</feature>
<feature type="compositionally biased region" description="Basic and acidic residues" evidence="4">
    <location>
        <begin position="414"/>
        <end position="444"/>
    </location>
</feature>
<dbReference type="PANTHER" id="PTHR14396:SF10">
    <property type="entry name" value="CLASPIN"/>
    <property type="match status" value="1"/>
</dbReference>
<feature type="region of interest" description="Disordered" evidence="4">
    <location>
        <begin position="183"/>
        <end position="453"/>
    </location>
</feature>
<evidence type="ECO:0000256" key="2">
    <source>
        <dbReference type="ARBA" id="ARBA00022553"/>
    </source>
</evidence>
<reference evidence="5" key="1">
    <citation type="submission" date="2019-08" db="EMBL/GenBank/DDBJ databases">
        <title>The improved chromosome-level genome for the pearl oyster Pinctada fucata martensii using PacBio sequencing and Hi-C.</title>
        <authorList>
            <person name="Zheng Z."/>
        </authorList>
    </citation>
    <scope>NUCLEOTIDE SEQUENCE</scope>
    <source>
        <strain evidence="5">ZZ-2019</strain>
        <tissue evidence="5">Adductor muscle</tissue>
    </source>
</reference>